<dbReference type="Gene3D" id="3.30.450.20">
    <property type="entry name" value="PAS domain"/>
    <property type="match status" value="3"/>
</dbReference>
<dbReference type="SMART" id="SM00052">
    <property type="entry name" value="EAL"/>
    <property type="match status" value="1"/>
</dbReference>
<feature type="transmembrane region" description="Helical" evidence="2">
    <location>
        <begin position="12"/>
        <end position="34"/>
    </location>
</feature>
<dbReference type="Pfam" id="PF00563">
    <property type="entry name" value="EAL"/>
    <property type="match status" value="1"/>
</dbReference>
<feature type="domain" description="EAL" evidence="5">
    <location>
        <begin position="736"/>
        <end position="989"/>
    </location>
</feature>
<feature type="region of interest" description="Disordered" evidence="1">
    <location>
        <begin position="993"/>
        <end position="1039"/>
    </location>
</feature>
<evidence type="ECO:0000259" key="6">
    <source>
        <dbReference type="PROSITE" id="PS50887"/>
    </source>
</evidence>
<dbReference type="SMART" id="SM00091">
    <property type="entry name" value="PAS"/>
    <property type="match status" value="3"/>
</dbReference>
<feature type="transmembrane region" description="Helical" evidence="2">
    <location>
        <begin position="112"/>
        <end position="131"/>
    </location>
</feature>
<keyword evidence="2" id="KW-1133">Transmembrane helix</keyword>
<feature type="domain" description="GGDEF" evidence="6">
    <location>
        <begin position="591"/>
        <end position="725"/>
    </location>
</feature>
<dbReference type="InterPro" id="IPR001610">
    <property type="entry name" value="PAC"/>
</dbReference>
<dbReference type="PROSITE" id="PS50113">
    <property type="entry name" value="PAC"/>
    <property type="match status" value="2"/>
</dbReference>
<keyword evidence="2" id="KW-0812">Transmembrane</keyword>
<dbReference type="CDD" id="cd00130">
    <property type="entry name" value="PAS"/>
    <property type="match status" value="2"/>
</dbReference>
<organism evidence="7 8">
    <name type="scientific">Nakamurella endophytica</name>
    <dbReference type="NCBI Taxonomy" id="1748367"/>
    <lineage>
        <taxon>Bacteria</taxon>
        <taxon>Bacillati</taxon>
        <taxon>Actinomycetota</taxon>
        <taxon>Actinomycetes</taxon>
        <taxon>Nakamurellales</taxon>
        <taxon>Nakamurellaceae</taxon>
        <taxon>Nakamurella</taxon>
    </lineage>
</organism>
<evidence type="ECO:0000313" key="7">
    <source>
        <dbReference type="EMBL" id="GGM16994.1"/>
    </source>
</evidence>
<dbReference type="InterPro" id="IPR052155">
    <property type="entry name" value="Biofilm_reg_signaling"/>
</dbReference>
<evidence type="ECO:0000256" key="1">
    <source>
        <dbReference type="SAM" id="MobiDB-lite"/>
    </source>
</evidence>
<dbReference type="CDD" id="cd01949">
    <property type="entry name" value="GGDEF"/>
    <property type="match status" value="1"/>
</dbReference>
<dbReference type="Gene3D" id="3.30.70.270">
    <property type="match status" value="1"/>
</dbReference>
<dbReference type="InterPro" id="IPR000014">
    <property type="entry name" value="PAS"/>
</dbReference>
<dbReference type="RefSeq" id="WP_188944761.1">
    <property type="nucleotide sequence ID" value="NZ_BMNA01000017.1"/>
</dbReference>
<dbReference type="SUPFAM" id="SSF55785">
    <property type="entry name" value="PYP-like sensor domain (PAS domain)"/>
    <property type="match status" value="3"/>
</dbReference>
<dbReference type="InterPro" id="IPR043128">
    <property type="entry name" value="Rev_trsase/Diguanyl_cyclase"/>
</dbReference>
<dbReference type="AlphaFoldDB" id="A0A917WNF8"/>
<evidence type="ECO:0000256" key="2">
    <source>
        <dbReference type="SAM" id="Phobius"/>
    </source>
</evidence>
<dbReference type="Pfam" id="PF08448">
    <property type="entry name" value="PAS_4"/>
    <property type="match status" value="3"/>
</dbReference>
<dbReference type="Pfam" id="PF00990">
    <property type="entry name" value="GGDEF"/>
    <property type="match status" value="1"/>
</dbReference>
<feature type="transmembrane region" description="Helical" evidence="2">
    <location>
        <begin position="87"/>
        <end position="105"/>
    </location>
</feature>
<dbReference type="SMART" id="SM00086">
    <property type="entry name" value="PAC"/>
    <property type="match status" value="2"/>
</dbReference>
<dbReference type="NCBIfam" id="TIGR00229">
    <property type="entry name" value="sensory_box"/>
    <property type="match status" value="1"/>
</dbReference>
<sequence length="1039" mass="111232">MREAILRYGRARTALPFAGVAFAGVLALLLPPYADVPLEIWAGLLGVPVVAAMAAVMARTGLRRGLETAVLLASFVVLAAGRQVSGGSLSAVTPLLLLPVLWIVLYGDQVQLWLSLAATGLLFWLPLLVVGRPLYDMDEWRRGLLWAGLLAVVCPPLQRAVQRMRSAEQRSAELAGQLSSVLRAATDHAVVTFDLAGTVRLFSEGAERMLGHRSADVVGRAGPVAFHLSDEIEARAQDLGVAPGVAVLTAAVPQDGADVRPWTYRRRDGSTLRVRLAITRLRDADGRQVGWTGVASDITAQEQAMTAAAAGEARWRVLLDHLPDTSVLVVDDTLTYRLAVGAGLARQGLDGVTGRTLWETSSPANAALVAPLLRSALAGRVASVELVSTHTGRITEIVAVPLPAVDGQPGPQALSLGRDVTSFRRQQDELRRARDRADRLFDAAPHGKLLLDAHGRVEQVNAAASALLHRPPAELVGRHVDQLPGFAGAAADGFPADLLDGSTARIDVQRTVRRGEPDETTLAVAAVTMTGTTGAVDGILVTVVDVSERKRYEEQLARLADHDPLTGLFNRRRFDEELASHLDRCRRYGGPAGALMMLDLDNFKAVNDTLGHHVGDQLLVSVGDVLRARMRSSDVVARLGGDEFVVLLPRVDRAGAETVARDVVDLIRSEVRVLDGTRPRRVTASVGVVLIEDLGAAPSELLASSDMVMYDAKDAGRDRFVVMDATRFPETRTGARIAWTDRIAHALEDGRFTVHAQPVQDLRSGRIAGAELLVRMVDEDGGLVMPGRFLYIAERTRLITDIDTFMVTRAVQALAVAQQHDPDFSVEVNLSGQSVGNAELADHITEAVLRSGIDPHGLVLEITETAAVSDIEAARAFAERIGSLGCRFALDDFGAGYGSFYYLKHLLFDFIKIDGEFVTKAPGNPTDQLILASIVDIAAGLGKQTIAEFVSDAAVHEVVRRLGVDYAQGYHISPPQPLTALFEQLWPGAGSVSTGPIADGRPPVDGSASIPAQGYAVHPRPPVGRPAADPTRSPSRQSS</sequence>
<feature type="domain" description="PAS" evidence="3">
    <location>
        <begin position="433"/>
        <end position="478"/>
    </location>
</feature>
<dbReference type="SUPFAM" id="SSF55073">
    <property type="entry name" value="Nucleotide cyclase"/>
    <property type="match status" value="1"/>
</dbReference>
<proteinExistence type="predicted"/>
<dbReference type="Proteomes" id="UP000655208">
    <property type="component" value="Unassembled WGS sequence"/>
</dbReference>
<dbReference type="InterPro" id="IPR000160">
    <property type="entry name" value="GGDEF_dom"/>
</dbReference>
<dbReference type="NCBIfam" id="TIGR00254">
    <property type="entry name" value="GGDEF"/>
    <property type="match status" value="1"/>
</dbReference>
<dbReference type="PROSITE" id="PS50887">
    <property type="entry name" value="GGDEF"/>
    <property type="match status" value="1"/>
</dbReference>
<dbReference type="InterPro" id="IPR013656">
    <property type="entry name" value="PAS_4"/>
</dbReference>
<feature type="domain" description="PAC" evidence="4">
    <location>
        <begin position="506"/>
        <end position="558"/>
    </location>
</feature>
<feature type="domain" description="PAS" evidence="3">
    <location>
        <begin position="174"/>
        <end position="220"/>
    </location>
</feature>
<dbReference type="PANTHER" id="PTHR44757">
    <property type="entry name" value="DIGUANYLATE CYCLASE DGCP"/>
    <property type="match status" value="1"/>
</dbReference>
<dbReference type="FunFam" id="3.30.70.270:FF:000001">
    <property type="entry name" value="Diguanylate cyclase domain protein"/>
    <property type="match status" value="1"/>
</dbReference>
<dbReference type="EMBL" id="BMNA01000017">
    <property type="protein sequence ID" value="GGM16994.1"/>
    <property type="molecule type" value="Genomic_DNA"/>
</dbReference>
<dbReference type="InterPro" id="IPR035919">
    <property type="entry name" value="EAL_sf"/>
</dbReference>
<keyword evidence="2" id="KW-0472">Membrane</keyword>
<evidence type="ECO:0000259" key="3">
    <source>
        <dbReference type="PROSITE" id="PS50112"/>
    </source>
</evidence>
<dbReference type="InterPro" id="IPR029787">
    <property type="entry name" value="Nucleotide_cyclase"/>
</dbReference>
<dbReference type="PROSITE" id="PS50112">
    <property type="entry name" value="PAS"/>
    <property type="match status" value="2"/>
</dbReference>
<evidence type="ECO:0000259" key="4">
    <source>
        <dbReference type="PROSITE" id="PS50113"/>
    </source>
</evidence>
<name>A0A917WNF8_9ACTN</name>
<dbReference type="InterPro" id="IPR035965">
    <property type="entry name" value="PAS-like_dom_sf"/>
</dbReference>
<dbReference type="SMART" id="SM00267">
    <property type="entry name" value="GGDEF"/>
    <property type="match status" value="1"/>
</dbReference>
<evidence type="ECO:0000259" key="5">
    <source>
        <dbReference type="PROSITE" id="PS50883"/>
    </source>
</evidence>
<dbReference type="PANTHER" id="PTHR44757:SF2">
    <property type="entry name" value="BIOFILM ARCHITECTURE MAINTENANCE PROTEIN MBAA"/>
    <property type="match status" value="1"/>
</dbReference>
<dbReference type="InterPro" id="IPR001633">
    <property type="entry name" value="EAL_dom"/>
</dbReference>
<evidence type="ECO:0000313" key="8">
    <source>
        <dbReference type="Proteomes" id="UP000655208"/>
    </source>
</evidence>
<feature type="domain" description="PAC" evidence="4">
    <location>
        <begin position="257"/>
        <end position="310"/>
    </location>
</feature>
<dbReference type="PROSITE" id="PS50883">
    <property type="entry name" value="EAL"/>
    <property type="match status" value="1"/>
</dbReference>
<reference evidence="7" key="1">
    <citation type="journal article" date="2014" name="Int. J. Syst. Evol. Microbiol.">
        <title>Complete genome sequence of Corynebacterium casei LMG S-19264T (=DSM 44701T), isolated from a smear-ripened cheese.</title>
        <authorList>
            <consortium name="US DOE Joint Genome Institute (JGI-PGF)"/>
            <person name="Walter F."/>
            <person name="Albersmeier A."/>
            <person name="Kalinowski J."/>
            <person name="Ruckert C."/>
        </authorList>
    </citation>
    <scope>NUCLEOTIDE SEQUENCE</scope>
    <source>
        <strain evidence="7">CGMCC 4.7308</strain>
    </source>
</reference>
<protein>
    <recommendedName>
        <fullName evidence="9">PAS domain S-box-containing protein/diguanylate cyclase (GGDEF)-like protein</fullName>
    </recommendedName>
</protein>
<keyword evidence="8" id="KW-1185">Reference proteome</keyword>
<evidence type="ECO:0008006" key="9">
    <source>
        <dbReference type="Google" id="ProtNLM"/>
    </source>
</evidence>
<feature type="transmembrane region" description="Helical" evidence="2">
    <location>
        <begin position="40"/>
        <end position="58"/>
    </location>
</feature>
<reference evidence="7" key="2">
    <citation type="submission" date="2020-09" db="EMBL/GenBank/DDBJ databases">
        <authorList>
            <person name="Sun Q."/>
            <person name="Zhou Y."/>
        </authorList>
    </citation>
    <scope>NUCLEOTIDE SEQUENCE</scope>
    <source>
        <strain evidence="7">CGMCC 4.7308</strain>
    </source>
</reference>
<dbReference type="Gene3D" id="3.20.20.450">
    <property type="entry name" value="EAL domain"/>
    <property type="match status" value="1"/>
</dbReference>
<gene>
    <name evidence="7" type="ORF">GCM10011594_41320</name>
</gene>
<dbReference type="SUPFAM" id="SSF141868">
    <property type="entry name" value="EAL domain-like"/>
    <property type="match status" value="1"/>
</dbReference>
<dbReference type="InterPro" id="IPR000700">
    <property type="entry name" value="PAS-assoc_C"/>
</dbReference>
<comment type="caution">
    <text evidence="7">The sequence shown here is derived from an EMBL/GenBank/DDBJ whole genome shotgun (WGS) entry which is preliminary data.</text>
</comment>
<dbReference type="CDD" id="cd01948">
    <property type="entry name" value="EAL"/>
    <property type="match status" value="1"/>
</dbReference>
<feature type="transmembrane region" description="Helical" evidence="2">
    <location>
        <begin position="143"/>
        <end position="161"/>
    </location>
</feature>
<accession>A0A917WNF8</accession>